<gene>
    <name evidence="1" type="ORF">BFS30_14270</name>
</gene>
<dbReference type="Proteomes" id="UP000094313">
    <property type="component" value="Chromosome"/>
</dbReference>
<organism evidence="1 2">
    <name type="scientific">Pedobacter steynii</name>
    <dbReference type="NCBI Taxonomy" id="430522"/>
    <lineage>
        <taxon>Bacteria</taxon>
        <taxon>Pseudomonadati</taxon>
        <taxon>Bacteroidota</taxon>
        <taxon>Sphingobacteriia</taxon>
        <taxon>Sphingobacteriales</taxon>
        <taxon>Sphingobacteriaceae</taxon>
        <taxon>Pedobacter</taxon>
    </lineage>
</organism>
<evidence type="ECO:0000313" key="2">
    <source>
        <dbReference type="Proteomes" id="UP000094313"/>
    </source>
</evidence>
<dbReference type="EMBL" id="CP017141">
    <property type="protein sequence ID" value="AOM78233.1"/>
    <property type="molecule type" value="Genomic_DNA"/>
</dbReference>
<dbReference type="KEGG" id="psty:BFS30_14270"/>
<evidence type="ECO:0000313" key="1">
    <source>
        <dbReference type="EMBL" id="AOM78233.1"/>
    </source>
</evidence>
<accession>A0A1D7QHW2</accession>
<name>A0A1D7QHW2_9SPHI</name>
<sequence length="172" mass="20115">MKVLTPNNQLFFYFYRMRKHVFAIIVLLTLAISSHAQKYLLANEEVIFSFNTKNNKYAVLAKDKANAYIVYRFGTPQKIEFEFPEKTKDSWSKFNYSFYFRGGGTQNDALDLNYVHFKNKGYKYTIYDKTPETGILITNLKTNKETDIEGKPKTRKGNLQDFRGNGLLKITE</sequence>
<protein>
    <submittedName>
        <fullName evidence="1">Uncharacterized protein</fullName>
    </submittedName>
</protein>
<reference evidence="1 2" key="1">
    <citation type="submission" date="2016-08" db="EMBL/GenBank/DDBJ databases">
        <authorList>
            <person name="Seilhamer J.J."/>
        </authorList>
    </citation>
    <scope>NUCLEOTIDE SEQUENCE [LARGE SCALE GENOMIC DNA]</scope>
    <source>
        <strain evidence="1 2">DX4</strain>
    </source>
</reference>
<proteinExistence type="predicted"/>
<dbReference type="AlphaFoldDB" id="A0A1D7QHW2"/>
<keyword evidence="2" id="KW-1185">Reference proteome</keyword>